<dbReference type="Proteomes" id="UP001152803">
    <property type="component" value="Unassembled WGS sequence"/>
</dbReference>
<gene>
    <name evidence="3" type="ORF">COCON_G00113660</name>
</gene>
<feature type="compositionally biased region" description="Polar residues" evidence="1">
    <location>
        <begin position="316"/>
        <end position="329"/>
    </location>
</feature>
<dbReference type="InterPro" id="IPR003034">
    <property type="entry name" value="SAP_dom"/>
</dbReference>
<organism evidence="3 4">
    <name type="scientific">Conger conger</name>
    <name type="common">Conger eel</name>
    <name type="synonym">Muraena conger</name>
    <dbReference type="NCBI Taxonomy" id="82655"/>
    <lineage>
        <taxon>Eukaryota</taxon>
        <taxon>Metazoa</taxon>
        <taxon>Chordata</taxon>
        <taxon>Craniata</taxon>
        <taxon>Vertebrata</taxon>
        <taxon>Euteleostomi</taxon>
        <taxon>Actinopterygii</taxon>
        <taxon>Neopterygii</taxon>
        <taxon>Teleostei</taxon>
        <taxon>Anguilliformes</taxon>
        <taxon>Congridae</taxon>
        <taxon>Conger</taxon>
    </lineage>
</organism>
<comment type="caution">
    <text evidence="3">The sequence shown here is derived from an EMBL/GenBank/DDBJ whole genome shotgun (WGS) entry which is preliminary data.</text>
</comment>
<dbReference type="GO" id="GO:0008380">
    <property type="term" value="P:RNA splicing"/>
    <property type="evidence" value="ECO:0007669"/>
    <property type="project" value="TreeGrafter"/>
</dbReference>
<dbReference type="InterPro" id="IPR052793">
    <property type="entry name" value="EJC-associated_protein"/>
</dbReference>
<dbReference type="Pfam" id="PF02037">
    <property type="entry name" value="SAP"/>
    <property type="match status" value="1"/>
</dbReference>
<feature type="compositionally biased region" description="Low complexity" evidence="1">
    <location>
        <begin position="258"/>
        <end position="280"/>
    </location>
</feature>
<sequence length="548" mass="57168">MADLEDVTLDGKPLHSLRVADLKSALEQRGLPKSGQKNALIKRLKGALMLEDLQRISTPHVGLQPNSQVGEEMSQNSFIKQYLAKQQELLRQRLEREAGPGSLAGPDNDDDVTESGDITSCTPVEQCSGGPTPHLAEEVMSSEGASDDDEDSDEEWGVVRAAEPPGTGPALPRPAVSTETHGPASQEGGAEGGVSPGHAHTLQDTPPSPSCLPSSPPTEAGLLSGVGTHVAMEREVGVVPLLPPSSPPDEGDPARTVPSSSSSSSSSPSSDSDSSSLGAQSRRREEQQQEEGGASHRKEPCPERGNEDGMKRHQTSRVNNVAAQKPQSASKPFHLNAFHCCRAGLILGELSGPELVFGSMLCENNTSGEVVQAGSDSVMEAEACSNRQGPAEESPTAQAYSTQKTSLTSCTPTPGRGLVTVGTMGPAAPPTGTLEGAESVAQEGVEPEAPASRKRRWSSSTLAAAKQQQHQPCDGIGTEEAQGQAVGPEAPGSREAVVELHPEESRLSGGEEDQAGGSKIQRTAPQVVSAGMVSSREWRKEEEDEAGG</sequence>
<dbReference type="Gene3D" id="1.10.720.30">
    <property type="entry name" value="SAP domain"/>
    <property type="match status" value="1"/>
</dbReference>
<evidence type="ECO:0000313" key="4">
    <source>
        <dbReference type="Proteomes" id="UP001152803"/>
    </source>
</evidence>
<dbReference type="OrthoDB" id="5348404at2759"/>
<dbReference type="SMART" id="SM00513">
    <property type="entry name" value="SAP"/>
    <property type="match status" value="1"/>
</dbReference>
<feature type="compositionally biased region" description="Polar residues" evidence="1">
    <location>
        <begin position="395"/>
        <end position="412"/>
    </location>
</feature>
<evidence type="ECO:0000259" key="2">
    <source>
        <dbReference type="PROSITE" id="PS50800"/>
    </source>
</evidence>
<feature type="region of interest" description="Disordered" evidence="1">
    <location>
        <begin position="97"/>
        <end position="329"/>
    </location>
</feature>
<feature type="compositionally biased region" description="Polar residues" evidence="1">
    <location>
        <begin position="116"/>
        <end position="125"/>
    </location>
</feature>
<feature type="region of interest" description="Disordered" evidence="1">
    <location>
        <begin position="388"/>
        <end position="548"/>
    </location>
</feature>
<dbReference type="InterPro" id="IPR036361">
    <property type="entry name" value="SAP_dom_sf"/>
</dbReference>
<evidence type="ECO:0000256" key="1">
    <source>
        <dbReference type="SAM" id="MobiDB-lite"/>
    </source>
</evidence>
<keyword evidence="4" id="KW-1185">Reference proteome</keyword>
<feature type="compositionally biased region" description="Polar residues" evidence="1">
    <location>
        <begin position="458"/>
        <end position="471"/>
    </location>
</feature>
<feature type="domain" description="SAP" evidence="2">
    <location>
        <begin position="14"/>
        <end position="48"/>
    </location>
</feature>
<dbReference type="GO" id="GO:0061574">
    <property type="term" value="C:ASAP complex"/>
    <property type="evidence" value="ECO:0007669"/>
    <property type="project" value="TreeGrafter"/>
</dbReference>
<name>A0A9Q1DFM8_CONCO</name>
<dbReference type="GO" id="GO:0071011">
    <property type="term" value="C:precatalytic spliceosome"/>
    <property type="evidence" value="ECO:0007669"/>
    <property type="project" value="TreeGrafter"/>
</dbReference>
<reference evidence="3" key="1">
    <citation type="journal article" date="2023" name="Science">
        <title>Genome structures resolve the early diversification of teleost fishes.</title>
        <authorList>
            <person name="Parey E."/>
            <person name="Louis A."/>
            <person name="Montfort J."/>
            <person name="Bouchez O."/>
            <person name="Roques C."/>
            <person name="Iampietro C."/>
            <person name="Lluch J."/>
            <person name="Castinel A."/>
            <person name="Donnadieu C."/>
            <person name="Desvignes T."/>
            <person name="Floi Bucao C."/>
            <person name="Jouanno E."/>
            <person name="Wen M."/>
            <person name="Mejri S."/>
            <person name="Dirks R."/>
            <person name="Jansen H."/>
            <person name="Henkel C."/>
            <person name="Chen W.J."/>
            <person name="Zahm M."/>
            <person name="Cabau C."/>
            <person name="Klopp C."/>
            <person name="Thompson A.W."/>
            <person name="Robinson-Rechavi M."/>
            <person name="Braasch I."/>
            <person name="Lecointre G."/>
            <person name="Bobe J."/>
            <person name="Postlethwait J.H."/>
            <person name="Berthelot C."/>
            <person name="Roest Crollius H."/>
            <person name="Guiguen Y."/>
        </authorList>
    </citation>
    <scope>NUCLEOTIDE SEQUENCE</scope>
    <source>
        <strain evidence="3">Concon-B</strain>
    </source>
</reference>
<dbReference type="EMBL" id="JAFJMO010000008">
    <property type="protein sequence ID" value="KAJ8268759.1"/>
    <property type="molecule type" value="Genomic_DNA"/>
</dbReference>
<dbReference type="PANTHER" id="PTHR46589">
    <property type="entry name" value="APOPTOTIC CHROMATIN CONDENSATION INDUCER IN THE NUCLEUS"/>
    <property type="match status" value="1"/>
</dbReference>
<feature type="compositionally biased region" description="Pro residues" evidence="1">
    <location>
        <begin position="206"/>
        <end position="216"/>
    </location>
</feature>
<feature type="compositionally biased region" description="Acidic residues" evidence="1">
    <location>
        <begin position="145"/>
        <end position="156"/>
    </location>
</feature>
<proteinExistence type="predicted"/>
<dbReference type="GO" id="GO:0003723">
    <property type="term" value="F:RNA binding"/>
    <property type="evidence" value="ECO:0007669"/>
    <property type="project" value="TreeGrafter"/>
</dbReference>
<dbReference type="SUPFAM" id="SSF68906">
    <property type="entry name" value="SAP domain"/>
    <property type="match status" value="1"/>
</dbReference>
<feature type="compositionally biased region" description="Basic and acidic residues" evidence="1">
    <location>
        <begin position="496"/>
        <end position="506"/>
    </location>
</feature>
<dbReference type="PROSITE" id="PS50800">
    <property type="entry name" value="SAP"/>
    <property type="match status" value="1"/>
</dbReference>
<feature type="compositionally biased region" description="Basic and acidic residues" evidence="1">
    <location>
        <begin position="282"/>
        <end position="311"/>
    </location>
</feature>
<protein>
    <recommendedName>
        <fullName evidence="2">SAP domain-containing protein</fullName>
    </recommendedName>
</protein>
<evidence type="ECO:0000313" key="3">
    <source>
        <dbReference type="EMBL" id="KAJ8268759.1"/>
    </source>
</evidence>
<dbReference type="PANTHER" id="PTHR46589:SF1">
    <property type="entry name" value="APOPTOTIC CHROMATIN CONDENSATION INDUCER IN THE NUCLEUS"/>
    <property type="match status" value="1"/>
</dbReference>
<dbReference type="AlphaFoldDB" id="A0A9Q1DFM8"/>
<accession>A0A9Q1DFM8</accession>